<name>A0A1B0D343_PHLPP</name>
<dbReference type="EMBL" id="AJVK01010847">
    <property type="status" value="NOT_ANNOTATED_CDS"/>
    <property type="molecule type" value="Genomic_DNA"/>
</dbReference>
<dbReference type="InterPro" id="IPR036691">
    <property type="entry name" value="Endo/exonu/phosph_ase_sf"/>
</dbReference>
<evidence type="ECO:0000259" key="1">
    <source>
        <dbReference type="Pfam" id="PF03372"/>
    </source>
</evidence>
<sequence>MVMTCHSLAKDNVDEINMIGKTKRAVPPEYASTSSLAVCESFVIGDPEAKTLYSPGYPGNYPNKTDCVVVLEEWYDSECEKVVKDQNDARLKLLQRRTRQNEKDYKNKRKESHKLLRKKKRAFQKKQIEDIEATGRNKSEVRSFYKQIRMQRNNYQPRPLTCRDIDGRIISEKEKCMKRWAKYFENLLNIHEVDGEDIEDFTEEDPEEMEEPSIEELQEKTAYLPRKIHLGTWQSPDGATVNQIDHVICDARHGREVLDVRSYRGADVSTDHFLVRVKYRAKIVAETAKEKPQASKWDVGALKQEHVRVTFELEMESQLTQTSFEEGGCVEDCKRNKDHDLYFGSWNVFSLFRPGALNMLIGEFEKYKLSLLAVQEIRWPDEGMRNTRNGHVFYYCGSQNNQHHFGTGFLVHKKLKKSIIGFTPISERMCSIRIRGKFHNLTIFSVHAPTLDKSDEIKEEFYAKLEEEYDRAPKYDAKLILGDFNAKIGKEKPLKPTIGDHSLHEETNDNGY</sequence>
<dbReference type="Gene3D" id="3.60.10.10">
    <property type="entry name" value="Endonuclease/exonuclease/phosphatase"/>
    <property type="match status" value="1"/>
</dbReference>
<dbReference type="AlphaFoldDB" id="A0A1B0D343"/>
<dbReference type="Proteomes" id="UP000092462">
    <property type="component" value="Unassembled WGS sequence"/>
</dbReference>
<protein>
    <recommendedName>
        <fullName evidence="1">Endonuclease/exonuclease/phosphatase domain-containing protein</fullName>
    </recommendedName>
</protein>
<reference evidence="2" key="1">
    <citation type="submission" date="2022-08" db="UniProtKB">
        <authorList>
            <consortium name="EnsemblMetazoa"/>
        </authorList>
    </citation>
    <scope>IDENTIFICATION</scope>
    <source>
        <strain evidence="2">Israel</strain>
    </source>
</reference>
<keyword evidence="3" id="KW-1185">Reference proteome</keyword>
<proteinExistence type="predicted"/>
<evidence type="ECO:0000313" key="2">
    <source>
        <dbReference type="EnsemblMetazoa" id="PPAI001766-PA"/>
    </source>
</evidence>
<dbReference type="VEuPathDB" id="VectorBase:PPAPM1_010046"/>
<evidence type="ECO:0000313" key="3">
    <source>
        <dbReference type="Proteomes" id="UP000092462"/>
    </source>
</evidence>
<dbReference type="EMBL" id="AJVK01010846">
    <property type="status" value="NOT_ANNOTATED_CDS"/>
    <property type="molecule type" value="Genomic_DNA"/>
</dbReference>
<dbReference type="VEuPathDB" id="VectorBase:PPAI001766"/>
<dbReference type="InterPro" id="IPR005135">
    <property type="entry name" value="Endo/exonuclease/phosphatase"/>
</dbReference>
<accession>A0A1B0D343</accession>
<dbReference type="SUPFAM" id="SSF56219">
    <property type="entry name" value="DNase I-like"/>
    <property type="match status" value="1"/>
</dbReference>
<dbReference type="GO" id="GO:0003824">
    <property type="term" value="F:catalytic activity"/>
    <property type="evidence" value="ECO:0007669"/>
    <property type="project" value="InterPro"/>
</dbReference>
<dbReference type="CDD" id="cd09076">
    <property type="entry name" value="L1-EN"/>
    <property type="match status" value="1"/>
</dbReference>
<feature type="domain" description="Endonuclease/exonuclease/phosphatase" evidence="1">
    <location>
        <begin position="344"/>
        <end position="486"/>
    </location>
</feature>
<dbReference type="VEuPathDB" id="VectorBase:PPAPM1_009126"/>
<organism evidence="2 3">
    <name type="scientific">Phlebotomus papatasi</name>
    <name type="common">Sandfly</name>
    <dbReference type="NCBI Taxonomy" id="29031"/>
    <lineage>
        <taxon>Eukaryota</taxon>
        <taxon>Metazoa</taxon>
        <taxon>Ecdysozoa</taxon>
        <taxon>Arthropoda</taxon>
        <taxon>Hexapoda</taxon>
        <taxon>Insecta</taxon>
        <taxon>Pterygota</taxon>
        <taxon>Neoptera</taxon>
        <taxon>Endopterygota</taxon>
        <taxon>Diptera</taxon>
        <taxon>Nematocera</taxon>
        <taxon>Psychodoidea</taxon>
        <taxon>Psychodidae</taxon>
        <taxon>Phlebotomus</taxon>
        <taxon>Phlebotomus</taxon>
    </lineage>
</organism>
<dbReference type="EMBL" id="AJVK01010848">
    <property type="status" value="NOT_ANNOTATED_CDS"/>
    <property type="molecule type" value="Genomic_DNA"/>
</dbReference>
<dbReference type="Pfam" id="PF03372">
    <property type="entry name" value="Exo_endo_phos"/>
    <property type="match status" value="1"/>
</dbReference>
<dbReference type="EnsemblMetazoa" id="PPAI001766-RA">
    <property type="protein sequence ID" value="PPAI001766-PA"/>
    <property type="gene ID" value="PPAI001766"/>
</dbReference>